<organism evidence="2 3">
    <name type="scientific">Rhypophila decipiens</name>
    <dbReference type="NCBI Taxonomy" id="261697"/>
    <lineage>
        <taxon>Eukaryota</taxon>
        <taxon>Fungi</taxon>
        <taxon>Dikarya</taxon>
        <taxon>Ascomycota</taxon>
        <taxon>Pezizomycotina</taxon>
        <taxon>Sordariomycetes</taxon>
        <taxon>Sordariomycetidae</taxon>
        <taxon>Sordariales</taxon>
        <taxon>Naviculisporaceae</taxon>
        <taxon>Rhypophila</taxon>
    </lineage>
</organism>
<sequence length="392" mass="46474">MCHTIHYTDRDKTELCEDGRLGMKCKLTEEWVTHSRKHALAKLDLTKIESAASLAERLPTPYAHLPLSSSPNRDGPGVYVNGTKVVELSKPRKHRDQRADDYDYRYERHSSRYHDSDPRDRDDDRRGRDPTLKRSSTMPYVVIQQEKNARRRSTSRDDPVVKEYTRRRRSSSRSRSRDRNPTRGVYYRQHTADGYIVVDDGEKERRRRRRGSVDYAAEPRSTAEVRYTPRRASTIIHRRDGTTLETKRSPKPKQVAWDDEVRVKRDKSLDARQAQNIKIASRPKQRADPDRDPRLKGILKNSDANAGSKAKTYREESEERRREEIRRAVEQMGIQTSSSRDRERERGRGREPQEWDEQVERLRTRLGDVKFDDREERRKRSKVWIDDRFVYR</sequence>
<evidence type="ECO:0000313" key="2">
    <source>
        <dbReference type="EMBL" id="KAK4210681.1"/>
    </source>
</evidence>
<feature type="compositionally biased region" description="Basic and acidic residues" evidence="1">
    <location>
        <begin position="312"/>
        <end position="329"/>
    </location>
</feature>
<gene>
    <name evidence="2" type="ORF">QBC37DRAFT_428331</name>
</gene>
<dbReference type="AlphaFoldDB" id="A0AAN7B2U0"/>
<reference evidence="2" key="1">
    <citation type="journal article" date="2023" name="Mol. Phylogenet. Evol.">
        <title>Genome-scale phylogeny and comparative genomics of the fungal order Sordariales.</title>
        <authorList>
            <person name="Hensen N."/>
            <person name="Bonometti L."/>
            <person name="Westerberg I."/>
            <person name="Brannstrom I.O."/>
            <person name="Guillou S."/>
            <person name="Cros-Aarteil S."/>
            <person name="Calhoun S."/>
            <person name="Haridas S."/>
            <person name="Kuo A."/>
            <person name="Mondo S."/>
            <person name="Pangilinan J."/>
            <person name="Riley R."/>
            <person name="LaButti K."/>
            <person name="Andreopoulos B."/>
            <person name="Lipzen A."/>
            <person name="Chen C."/>
            <person name="Yan M."/>
            <person name="Daum C."/>
            <person name="Ng V."/>
            <person name="Clum A."/>
            <person name="Steindorff A."/>
            <person name="Ohm R.A."/>
            <person name="Martin F."/>
            <person name="Silar P."/>
            <person name="Natvig D.O."/>
            <person name="Lalanne C."/>
            <person name="Gautier V."/>
            <person name="Ament-Velasquez S.L."/>
            <person name="Kruys A."/>
            <person name="Hutchinson M.I."/>
            <person name="Powell A.J."/>
            <person name="Barry K."/>
            <person name="Miller A.N."/>
            <person name="Grigoriev I.V."/>
            <person name="Debuchy R."/>
            <person name="Gladieux P."/>
            <person name="Hiltunen Thoren M."/>
            <person name="Johannesson H."/>
        </authorList>
    </citation>
    <scope>NUCLEOTIDE SEQUENCE</scope>
    <source>
        <strain evidence="2">PSN293</strain>
    </source>
</reference>
<dbReference type="Proteomes" id="UP001301769">
    <property type="component" value="Unassembled WGS sequence"/>
</dbReference>
<evidence type="ECO:0000256" key="1">
    <source>
        <dbReference type="SAM" id="MobiDB-lite"/>
    </source>
</evidence>
<feature type="region of interest" description="Disordered" evidence="1">
    <location>
        <begin position="62"/>
        <end position="357"/>
    </location>
</feature>
<feature type="compositionally biased region" description="Basic and acidic residues" evidence="1">
    <location>
        <begin position="237"/>
        <end position="248"/>
    </location>
</feature>
<feature type="compositionally biased region" description="Basic and acidic residues" evidence="1">
    <location>
        <begin position="154"/>
        <end position="164"/>
    </location>
</feature>
<comment type="caution">
    <text evidence="2">The sequence shown here is derived from an EMBL/GenBank/DDBJ whole genome shotgun (WGS) entry which is preliminary data.</text>
</comment>
<proteinExistence type="predicted"/>
<feature type="compositionally biased region" description="Basic and acidic residues" evidence="1">
    <location>
        <begin position="339"/>
        <end position="357"/>
    </location>
</feature>
<name>A0AAN7B2U0_9PEZI</name>
<feature type="compositionally biased region" description="Basic residues" evidence="1">
    <location>
        <begin position="165"/>
        <end position="174"/>
    </location>
</feature>
<accession>A0AAN7B2U0</accession>
<feature type="compositionally biased region" description="Basic and acidic residues" evidence="1">
    <location>
        <begin position="285"/>
        <end position="295"/>
    </location>
</feature>
<dbReference type="EMBL" id="MU858168">
    <property type="protein sequence ID" value="KAK4210681.1"/>
    <property type="molecule type" value="Genomic_DNA"/>
</dbReference>
<feature type="compositionally biased region" description="Basic and acidic residues" evidence="1">
    <location>
        <begin position="259"/>
        <end position="270"/>
    </location>
</feature>
<protein>
    <submittedName>
        <fullName evidence="2">Uncharacterized protein</fullName>
    </submittedName>
</protein>
<reference evidence="2" key="2">
    <citation type="submission" date="2023-05" db="EMBL/GenBank/DDBJ databases">
        <authorList>
            <consortium name="Lawrence Berkeley National Laboratory"/>
            <person name="Steindorff A."/>
            <person name="Hensen N."/>
            <person name="Bonometti L."/>
            <person name="Westerberg I."/>
            <person name="Brannstrom I.O."/>
            <person name="Guillou S."/>
            <person name="Cros-Aarteil S."/>
            <person name="Calhoun S."/>
            <person name="Haridas S."/>
            <person name="Kuo A."/>
            <person name="Mondo S."/>
            <person name="Pangilinan J."/>
            <person name="Riley R."/>
            <person name="Labutti K."/>
            <person name="Andreopoulos B."/>
            <person name="Lipzen A."/>
            <person name="Chen C."/>
            <person name="Yanf M."/>
            <person name="Daum C."/>
            <person name="Ng V."/>
            <person name="Clum A."/>
            <person name="Ohm R."/>
            <person name="Martin F."/>
            <person name="Silar P."/>
            <person name="Natvig D."/>
            <person name="Lalanne C."/>
            <person name="Gautier V."/>
            <person name="Ament-Velasquez S.L."/>
            <person name="Kruys A."/>
            <person name="Hutchinson M.I."/>
            <person name="Powell A.J."/>
            <person name="Barry K."/>
            <person name="Miller A.N."/>
            <person name="Grigoriev I.V."/>
            <person name="Debuchy R."/>
            <person name="Gladieux P."/>
            <person name="Thoren M.H."/>
            <person name="Johannesson H."/>
        </authorList>
    </citation>
    <scope>NUCLEOTIDE SEQUENCE</scope>
    <source>
        <strain evidence="2">PSN293</strain>
    </source>
</reference>
<evidence type="ECO:0000313" key="3">
    <source>
        <dbReference type="Proteomes" id="UP001301769"/>
    </source>
</evidence>
<feature type="compositionally biased region" description="Basic and acidic residues" evidence="1">
    <location>
        <begin position="97"/>
        <end position="132"/>
    </location>
</feature>
<keyword evidence="3" id="KW-1185">Reference proteome</keyword>